<reference evidence="1 2" key="1">
    <citation type="submission" date="2019-03" db="EMBL/GenBank/DDBJ databases">
        <title>First draft genome of Liparis tanakae, snailfish: a comprehensive survey of snailfish specific genes.</title>
        <authorList>
            <person name="Kim W."/>
            <person name="Song I."/>
            <person name="Jeong J.-H."/>
            <person name="Kim D."/>
            <person name="Kim S."/>
            <person name="Ryu S."/>
            <person name="Song J.Y."/>
            <person name="Lee S.K."/>
        </authorList>
    </citation>
    <scope>NUCLEOTIDE SEQUENCE [LARGE SCALE GENOMIC DNA]</scope>
    <source>
        <tissue evidence="1">Muscle</tissue>
    </source>
</reference>
<dbReference type="AlphaFoldDB" id="A0A4Z2IAR4"/>
<comment type="caution">
    <text evidence="1">The sequence shown here is derived from an EMBL/GenBank/DDBJ whole genome shotgun (WGS) entry which is preliminary data.</text>
</comment>
<evidence type="ECO:0000313" key="2">
    <source>
        <dbReference type="Proteomes" id="UP000314294"/>
    </source>
</evidence>
<keyword evidence="2" id="KW-1185">Reference proteome</keyword>
<name>A0A4Z2IAR4_9TELE</name>
<gene>
    <name evidence="1" type="ORF">EYF80_014569</name>
</gene>
<organism evidence="1 2">
    <name type="scientific">Liparis tanakae</name>
    <name type="common">Tanaka's snailfish</name>
    <dbReference type="NCBI Taxonomy" id="230148"/>
    <lineage>
        <taxon>Eukaryota</taxon>
        <taxon>Metazoa</taxon>
        <taxon>Chordata</taxon>
        <taxon>Craniata</taxon>
        <taxon>Vertebrata</taxon>
        <taxon>Euteleostomi</taxon>
        <taxon>Actinopterygii</taxon>
        <taxon>Neopterygii</taxon>
        <taxon>Teleostei</taxon>
        <taxon>Neoteleostei</taxon>
        <taxon>Acanthomorphata</taxon>
        <taxon>Eupercaria</taxon>
        <taxon>Perciformes</taxon>
        <taxon>Cottioidei</taxon>
        <taxon>Cottales</taxon>
        <taxon>Liparidae</taxon>
        <taxon>Liparis</taxon>
    </lineage>
</organism>
<evidence type="ECO:0000313" key="1">
    <source>
        <dbReference type="EMBL" id="TNN75159.1"/>
    </source>
</evidence>
<accession>A0A4Z2IAR4</accession>
<dbReference type="Proteomes" id="UP000314294">
    <property type="component" value="Unassembled WGS sequence"/>
</dbReference>
<dbReference type="EMBL" id="SRLO01000106">
    <property type="protein sequence ID" value="TNN75159.1"/>
    <property type="molecule type" value="Genomic_DNA"/>
</dbReference>
<proteinExistence type="predicted"/>
<protein>
    <submittedName>
        <fullName evidence="1">Uncharacterized protein</fullName>
    </submittedName>
</protein>
<sequence length="111" mass="12286">MVWKQRCPSSLWQRVKTETDELSGSRGHLATSVLTDRSFTPLCLCPLTKRCPLKHWAVRTEGEAGCDANDRRVKPQLSLSHCAHAGGFSQAQRQCFVATMHMNSTLTASGI</sequence>